<dbReference type="PANTHER" id="PTHR46371">
    <property type="entry name" value="OS04G0464100 PROTEIN"/>
    <property type="match status" value="1"/>
</dbReference>
<sequence>MQQKVVLKVAMKCQKCRTEALKVAAKQEGVSFVGFEGEEKEKVVVIGDGVDAVKLTTNLRKKVGHTQIISLAPEK</sequence>
<proteinExistence type="predicted"/>
<evidence type="ECO:0000313" key="2">
    <source>
        <dbReference type="Proteomes" id="UP000515121"/>
    </source>
</evidence>
<dbReference type="RefSeq" id="XP_022756146.1">
    <property type="nucleotide sequence ID" value="XM_022900411.1"/>
</dbReference>
<feature type="domain" description="HMA" evidence="1">
    <location>
        <begin position="2"/>
        <end position="71"/>
    </location>
</feature>
<dbReference type="Proteomes" id="UP000515121">
    <property type="component" value="Unplaced"/>
</dbReference>
<dbReference type="GO" id="GO:0046872">
    <property type="term" value="F:metal ion binding"/>
    <property type="evidence" value="ECO:0007669"/>
    <property type="project" value="InterPro"/>
</dbReference>
<organism evidence="2 3">
    <name type="scientific">Durio zibethinus</name>
    <name type="common">Durian</name>
    <dbReference type="NCBI Taxonomy" id="66656"/>
    <lineage>
        <taxon>Eukaryota</taxon>
        <taxon>Viridiplantae</taxon>
        <taxon>Streptophyta</taxon>
        <taxon>Embryophyta</taxon>
        <taxon>Tracheophyta</taxon>
        <taxon>Spermatophyta</taxon>
        <taxon>Magnoliopsida</taxon>
        <taxon>eudicotyledons</taxon>
        <taxon>Gunneridae</taxon>
        <taxon>Pentapetalae</taxon>
        <taxon>rosids</taxon>
        <taxon>malvids</taxon>
        <taxon>Malvales</taxon>
        <taxon>Malvaceae</taxon>
        <taxon>Helicteroideae</taxon>
        <taxon>Durio</taxon>
    </lineage>
</organism>
<dbReference type="Gene3D" id="3.30.70.100">
    <property type="match status" value="1"/>
</dbReference>
<dbReference type="GeneID" id="111303904"/>
<reference evidence="3" key="1">
    <citation type="submission" date="2025-08" db="UniProtKB">
        <authorList>
            <consortium name="RefSeq"/>
        </authorList>
    </citation>
    <scope>IDENTIFICATION</scope>
    <source>
        <tissue evidence="3">Fruit stalk</tissue>
    </source>
</reference>
<name>A0A6P5ZUU7_DURZI</name>
<dbReference type="InterPro" id="IPR006121">
    <property type="entry name" value="HMA_dom"/>
</dbReference>
<evidence type="ECO:0000313" key="3">
    <source>
        <dbReference type="RefSeq" id="XP_022756146.1"/>
    </source>
</evidence>
<protein>
    <submittedName>
        <fullName evidence="3">Heavy metal-associated isoprenylated plant protein 47-like</fullName>
    </submittedName>
</protein>
<dbReference type="KEGG" id="dzi:111303904"/>
<dbReference type="InterPro" id="IPR044296">
    <property type="entry name" value="HIPP46"/>
</dbReference>
<dbReference type="InterPro" id="IPR036163">
    <property type="entry name" value="HMA_dom_sf"/>
</dbReference>
<gene>
    <name evidence="3" type="primary">LOC111303904</name>
</gene>
<dbReference type="Pfam" id="PF00403">
    <property type="entry name" value="HMA"/>
    <property type="match status" value="1"/>
</dbReference>
<keyword evidence="2" id="KW-1185">Reference proteome</keyword>
<dbReference type="PROSITE" id="PS50846">
    <property type="entry name" value="HMA_2"/>
    <property type="match status" value="1"/>
</dbReference>
<evidence type="ECO:0000259" key="1">
    <source>
        <dbReference type="PROSITE" id="PS50846"/>
    </source>
</evidence>
<accession>A0A6P5ZUU7</accession>
<dbReference type="SUPFAM" id="SSF55008">
    <property type="entry name" value="HMA, heavy metal-associated domain"/>
    <property type="match status" value="1"/>
</dbReference>
<dbReference type="AlphaFoldDB" id="A0A6P5ZUU7"/>